<keyword evidence="10" id="KW-1185">Reference proteome</keyword>
<evidence type="ECO:0000313" key="9">
    <source>
        <dbReference type="EMBL" id="ANA49573.1"/>
    </source>
</evidence>
<dbReference type="InterPro" id="IPR006350">
    <property type="entry name" value="Intron_endoG1"/>
</dbReference>
<organism evidence="9 10">
    <name type="scientific">Salmonella phage vB_SnwM_CGG4-1</name>
    <dbReference type="NCBI Taxonomy" id="1815631"/>
    <lineage>
        <taxon>Viruses</taxon>
        <taxon>Duplodnaviria</taxon>
        <taxon>Heunggongvirae</taxon>
        <taxon>Uroviricota</taxon>
        <taxon>Caudoviricetes</taxon>
        <taxon>Pantevenvirales</taxon>
        <taxon>Straboviridae</taxon>
        <taxon>Tevenvirinae</taxon>
        <taxon>Gelderlandvirus</taxon>
        <taxon>Gelderlandvirus cgg41</taxon>
    </lineage>
</organism>
<dbReference type="GO" id="GO:0006314">
    <property type="term" value="P:intron homing"/>
    <property type="evidence" value="ECO:0007669"/>
    <property type="project" value="UniProtKB-KW"/>
</dbReference>
<dbReference type="Proteomes" id="UP000204511">
    <property type="component" value="Genome"/>
</dbReference>
<evidence type="ECO:0000256" key="5">
    <source>
        <dbReference type="ARBA" id="ARBA00022801"/>
    </source>
</evidence>
<keyword evidence="3" id="KW-0540">Nuclease</keyword>
<gene>
    <name evidence="9" type="ORF">CGG41_218</name>
</gene>
<protein>
    <submittedName>
        <fullName evidence="9">Homing endonuclease</fullName>
    </submittedName>
</protein>
<keyword evidence="4 9" id="KW-0255">Endonuclease</keyword>
<dbReference type="CDD" id="cd10437">
    <property type="entry name" value="GIY-YIG_HE_I-TevI_like"/>
    <property type="match status" value="1"/>
</dbReference>
<evidence type="ECO:0000256" key="7">
    <source>
        <dbReference type="ARBA" id="ARBA00022886"/>
    </source>
</evidence>
<dbReference type="Gene3D" id="3.40.1440.10">
    <property type="entry name" value="GIY-YIG endonuclease"/>
    <property type="match status" value="1"/>
</dbReference>
<feature type="domain" description="GIY-YIG" evidence="8">
    <location>
        <begin position="1"/>
        <end position="91"/>
    </location>
</feature>
<dbReference type="InterPro" id="IPR000305">
    <property type="entry name" value="GIY-YIG_endonuc"/>
</dbReference>
<evidence type="ECO:0000256" key="3">
    <source>
        <dbReference type="ARBA" id="ARBA00022722"/>
    </source>
</evidence>
<dbReference type="NCBIfam" id="TIGR01453">
    <property type="entry name" value="grpIintron_endo"/>
    <property type="match status" value="1"/>
</dbReference>
<evidence type="ECO:0000259" key="8">
    <source>
        <dbReference type="PROSITE" id="PS50164"/>
    </source>
</evidence>
<proteinExistence type="predicted"/>
<name>A0A1B0VVQ0_9CAUD</name>
<dbReference type="SUPFAM" id="SSF82771">
    <property type="entry name" value="GIY-YIG endonuclease"/>
    <property type="match status" value="1"/>
</dbReference>
<dbReference type="KEGG" id="vg:29060184"/>
<dbReference type="EMBL" id="KU867307">
    <property type="protein sequence ID" value="ANA49573.1"/>
    <property type="molecule type" value="Genomic_DNA"/>
</dbReference>
<comment type="cofactor">
    <cofactor evidence="1">
        <name>Mg(2+)</name>
        <dbReference type="ChEBI" id="CHEBI:18420"/>
    </cofactor>
</comment>
<dbReference type="InterPro" id="IPR035901">
    <property type="entry name" value="GIY-YIG_endonuc_sf"/>
</dbReference>
<comment type="similarity">
    <text evidence="2">To endonucleases of group I introns of fungi and phage.</text>
</comment>
<dbReference type="Pfam" id="PF01541">
    <property type="entry name" value="GIY-YIG"/>
    <property type="match status" value="1"/>
</dbReference>
<dbReference type="SMART" id="SM00465">
    <property type="entry name" value="GIYc"/>
    <property type="match status" value="1"/>
</dbReference>
<dbReference type="GO" id="GO:0016787">
    <property type="term" value="F:hydrolase activity"/>
    <property type="evidence" value="ECO:0007669"/>
    <property type="project" value="UniProtKB-KW"/>
</dbReference>
<reference evidence="10" key="1">
    <citation type="submission" date="2016-03" db="EMBL/GenBank/DDBJ databases">
        <authorList>
            <person name="Cucic S."/>
            <person name="Anany H."/>
            <person name="Brovko L."/>
            <person name="Kropinski A.M."/>
            <person name="Griffiths M.W."/>
        </authorList>
    </citation>
    <scope>NUCLEOTIDE SEQUENCE [LARGE SCALE GENOMIC DNA]</scope>
</reference>
<sequence length="243" mass="28045">MKSGIYQIKNVLNNKIYVGSAKDFDKRWKRHFSDLSNNAHHSIKLQRSYNKHGNVFECSVLEEVPYEKDIIIERENFWIKTLNSKQNGYNIADASFGDVFTNHPLKKEIIKKRAATVKAKMEKLGIDGRKIIYGKPGELNGRWNPEKHKFCKCGKRISPAFKTCSNCRDRSGQSNPFFGKEHSKETREILSNKAKGRKPSNIKKISCDGIIFECAADAARHFEISSGLVTYRVKSDKWNWFYC</sequence>
<keyword evidence="6" id="KW-0460">Magnesium</keyword>
<dbReference type="OrthoDB" id="6574at10239"/>
<dbReference type="GO" id="GO:0003677">
    <property type="term" value="F:DNA binding"/>
    <property type="evidence" value="ECO:0007669"/>
    <property type="project" value="InterPro"/>
</dbReference>
<evidence type="ECO:0000256" key="6">
    <source>
        <dbReference type="ARBA" id="ARBA00022842"/>
    </source>
</evidence>
<dbReference type="PROSITE" id="PS50164">
    <property type="entry name" value="GIY_YIG"/>
    <property type="match status" value="1"/>
</dbReference>
<evidence type="ECO:0000256" key="1">
    <source>
        <dbReference type="ARBA" id="ARBA00001946"/>
    </source>
</evidence>
<dbReference type="GeneID" id="29060184"/>
<dbReference type="InterPro" id="IPR059131">
    <property type="entry name" value="I-TevI_ZnF"/>
</dbReference>
<dbReference type="FunFam" id="3.40.1440.10:FF:000007">
    <property type="entry name" value="I-TevI homing endonuclease"/>
    <property type="match status" value="1"/>
</dbReference>
<accession>A0A1B0VVQ0</accession>
<keyword evidence="7" id="KW-0404">Intron homing</keyword>
<dbReference type="Pfam" id="PF20987">
    <property type="entry name" value="I-TevI_DNA-bd"/>
    <property type="match status" value="1"/>
</dbReference>
<dbReference type="Pfam" id="PF22635">
    <property type="entry name" value="I-TevI_ZnF"/>
    <property type="match status" value="1"/>
</dbReference>
<dbReference type="GO" id="GO:0004519">
    <property type="term" value="F:endonuclease activity"/>
    <property type="evidence" value="ECO:0007669"/>
    <property type="project" value="UniProtKB-KW"/>
</dbReference>
<keyword evidence="5" id="KW-0378">Hydrolase</keyword>
<dbReference type="RefSeq" id="YP_009286585.1">
    <property type="nucleotide sequence ID" value="NC_031065.1"/>
</dbReference>
<evidence type="ECO:0000256" key="4">
    <source>
        <dbReference type="ARBA" id="ARBA00022759"/>
    </source>
</evidence>
<evidence type="ECO:0000313" key="10">
    <source>
        <dbReference type="Proteomes" id="UP000204511"/>
    </source>
</evidence>
<dbReference type="SUPFAM" id="SSF64496">
    <property type="entry name" value="DNA-binding domain of intron-encoded endonucleases"/>
    <property type="match status" value="1"/>
</dbReference>
<dbReference type="InterPro" id="IPR048681">
    <property type="entry name" value="I-TevI_DNA-bd"/>
</dbReference>
<evidence type="ECO:0000256" key="2">
    <source>
        <dbReference type="ARBA" id="ARBA00010045"/>
    </source>
</evidence>